<dbReference type="HOGENOM" id="CLU_2518257_0_0_1"/>
<reference evidence="2" key="1">
    <citation type="submission" date="2003-08" db="EMBL/GenBank/DDBJ databases">
        <authorList>
            <person name="Birren B."/>
            <person name="Nusbaum C."/>
            <person name="Abebe A."/>
            <person name="Abouelleil A."/>
            <person name="Adekoya E."/>
            <person name="Ait-zahra M."/>
            <person name="Allen N."/>
            <person name="Allen T."/>
            <person name="An P."/>
            <person name="Anderson M."/>
            <person name="Anderson S."/>
            <person name="Arachchi H."/>
            <person name="Armbruster J."/>
            <person name="Bachantsang P."/>
            <person name="Baldwin J."/>
            <person name="Barry A."/>
            <person name="Bayul T."/>
            <person name="Blitshsteyn B."/>
            <person name="Bloom T."/>
            <person name="Blye J."/>
            <person name="Boguslavskiy L."/>
            <person name="Borowsky M."/>
            <person name="Boukhgalter B."/>
            <person name="Brunache A."/>
            <person name="Butler J."/>
            <person name="Calixte N."/>
            <person name="Calvo S."/>
            <person name="Camarata J."/>
            <person name="Campo K."/>
            <person name="Chang J."/>
            <person name="Cheshatsang Y."/>
            <person name="Citroen M."/>
            <person name="Collymore A."/>
            <person name="Considine T."/>
            <person name="Cook A."/>
            <person name="Cooke P."/>
            <person name="Corum B."/>
            <person name="Cuomo C."/>
            <person name="David R."/>
            <person name="Dawoe T."/>
            <person name="Degray S."/>
            <person name="Dodge S."/>
            <person name="Dooley K."/>
            <person name="Dorje P."/>
            <person name="Dorjee K."/>
            <person name="Dorris L."/>
            <person name="Duffey N."/>
            <person name="Dupes A."/>
            <person name="Elkins T."/>
            <person name="Engels R."/>
            <person name="Erickson J."/>
            <person name="Farina A."/>
            <person name="Faro S."/>
            <person name="Ferreira P."/>
            <person name="Fischer H."/>
            <person name="Fitzgerald M."/>
            <person name="Foley K."/>
            <person name="Gage D."/>
            <person name="Galagan J."/>
            <person name="Gearin G."/>
            <person name="Gnerre S."/>
            <person name="Gnirke A."/>
            <person name="Goyette A."/>
            <person name="Graham J."/>
            <person name="Grandbois E."/>
            <person name="Gyaltsen K."/>
            <person name="Hafez N."/>
            <person name="Hagopian D."/>
            <person name="Hagos B."/>
            <person name="Hall J."/>
            <person name="Hatcher B."/>
            <person name="Heller A."/>
            <person name="Higgins H."/>
            <person name="Honan T."/>
            <person name="Horn A."/>
            <person name="Houde N."/>
            <person name="Hughes L."/>
            <person name="Hulme W."/>
            <person name="Husby E."/>
            <person name="Iliev I."/>
            <person name="Jaffe D."/>
            <person name="Jones C."/>
            <person name="Kamal M."/>
            <person name="Kamat A."/>
            <person name="Kamvysselis M."/>
            <person name="Karlsson E."/>
            <person name="Kells C."/>
            <person name="Kieu A."/>
            <person name="Kisner P."/>
            <person name="Kodira C."/>
            <person name="Kulbokas E."/>
            <person name="Labutti K."/>
            <person name="Lama D."/>
            <person name="Landers T."/>
            <person name="Leger J."/>
            <person name="Levine S."/>
            <person name="Lewis D."/>
            <person name="Lewis T."/>
            <person name="Lindblad-toh K."/>
            <person name="Liu X."/>
            <person name="Lokyitsang T."/>
            <person name="Lokyitsang Y."/>
            <person name="Lucien O."/>
            <person name="Lui A."/>
            <person name="Ma L.J."/>
            <person name="Mabbitt R."/>
            <person name="Macdonald J."/>
            <person name="Maclean C."/>
            <person name="Major J."/>
            <person name="Manning J."/>
            <person name="Marabella R."/>
            <person name="Maru K."/>
            <person name="Matthews C."/>
            <person name="Mauceli E."/>
            <person name="Mccarthy M."/>
            <person name="Mcdonough S."/>
            <person name="Mcghee T."/>
            <person name="Meldrim J."/>
            <person name="Meneus L."/>
            <person name="Mesirov J."/>
            <person name="Mihalev A."/>
            <person name="Mihova T."/>
            <person name="Mikkelsen T."/>
            <person name="Mlenga V."/>
            <person name="Moru K."/>
            <person name="Mozes J."/>
            <person name="Mulrain L."/>
            <person name="Munson G."/>
            <person name="Naylor J."/>
            <person name="Newes C."/>
            <person name="Nguyen C."/>
            <person name="Nguyen N."/>
            <person name="Nguyen T."/>
            <person name="Nicol R."/>
            <person name="Nielsen C."/>
            <person name="Nizzari M."/>
            <person name="Norbu C."/>
            <person name="Norbu N."/>
            <person name="O'donnell P."/>
            <person name="Okoawo O."/>
            <person name="O'leary S."/>
            <person name="Omotosho B."/>
            <person name="O'neill K."/>
            <person name="Osman S."/>
            <person name="Parker S."/>
            <person name="Perrin D."/>
            <person name="Phunkhang P."/>
            <person name="Piqani B."/>
            <person name="Purcell S."/>
            <person name="Rachupka T."/>
            <person name="Ramasamy U."/>
            <person name="Rameau R."/>
            <person name="Ray V."/>
            <person name="Raymond C."/>
            <person name="Retta R."/>
            <person name="Richardson S."/>
            <person name="Rise C."/>
            <person name="Rodriguez J."/>
            <person name="Rogers J."/>
            <person name="Rogov P."/>
            <person name="Rutman M."/>
            <person name="Schupbach R."/>
            <person name="Seaman C."/>
            <person name="Settipalli S."/>
            <person name="Sharpe T."/>
            <person name="Sheridan J."/>
            <person name="Sherpa N."/>
            <person name="Shi J."/>
            <person name="Smirnov S."/>
            <person name="Smith C."/>
            <person name="Sougnez C."/>
            <person name="Spencer B."/>
            <person name="Stalker J."/>
            <person name="Stange-thomann N."/>
            <person name="Stavropoulos S."/>
            <person name="Stetson K."/>
            <person name="Stone C."/>
            <person name="Stone S."/>
            <person name="Stubbs M."/>
            <person name="Talamas J."/>
            <person name="Tchuinga P."/>
            <person name="Tenzing P."/>
            <person name="Tesfaye S."/>
            <person name="Theodore J."/>
            <person name="Thoulutsang Y."/>
            <person name="Topham K."/>
            <person name="Towey S."/>
            <person name="Tsamla T."/>
            <person name="Tsomo N."/>
            <person name="Vallee D."/>
            <person name="Vassiliev H."/>
            <person name="Venkataraman V."/>
            <person name="Vinson J."/>
            <person name="Vo A."/>
            <person name="Wade C."/>
            <person name="Wang S."/>
            <person name="Wangchuk T."/>
            <person name="Wangdi T."/>
            <person name="Whittaker C."/>
            <person name="Wilkinson J."/>
            <person name="Wu Y."/>
            <person name="Wyman D."/>
            <person name="Yadav S."/>
            <person name="Yang S."/>
            <person name="Yang X."/>
            <person name="Yeager S."/>
            <person name="Yee E."/>
            <person name="Young G."/>
            <person name="Zainoun J."/>
            <person name="Zembeck L."/>
            <person name="Zimmer A."/>
            <person name="Zody M."/>
            <person name="Lander E."/>
        </authorList>
    </citation>
    <scope>NUCLEOTIDE SEQUENCE [LARGE SCALE GENOMIC DNA]</scope>
</reference>
<dbReference type="InParanoid" id="H2ZCN5"/>
<evidence type="ECO:0000313" key="1">
    <source>
        <dbReference type="Ensembl" id="ENSCSAVP00000015351.1"/>
    </source>
</evidence>
<sequence>LRVVFRHFDTLKGLNTSLVCFFELLDNRVCVTVLPNRVDLFPECLRDPVFPQSRTGRIISVLAIRNSAAIHSYSSCILVCVIALN</sequence>
<protein>
    <submittedName>
        <fullName evidence="1">Uncharacterized protein</fullName>
    </submittedName>
</protein>
<accession>H2ZCN5</accession>
<evidence type="ECO:0000313" key="2">
    <source>
        <dbReference type="Proteomes" id="UP000007875"/>
    </source>
</evidence>
<reference evidence="1" key="2">
    <citation type="submission" date="2025-08" db="UniProtKB">
        <authorList>
            <consortium name="Ensembl"/>
        </authorList>
    </citation>
    <scope>IDENTIFICATION</scope>
</reference>
<proteinExistence type="predicted"/>
<keyword evidence="2" id="KW-1185">Reference proteome</keyword>
<organism evidence="1 2">
    <name type="scientific">Ciona savignyi</name>
    <name type="common">Pacific transparent sea squirt</name>
    <dbReference type="NCBI Taxonomy" id="51511"/>
    <lineage>
        <taxon>Eukaryota</taxon>
        <taxon>Metazoa</taxon>
        <taxon>Chordata</taxon>
        <taxon>Tunicata</taxon>
        <taxon>Ascidiacea</taxon>
        <taxon>Phlebobranchia</taxon>
        <taxon>Cionidae</taxon>
        <taxon>Ciona</taxon>
    </lineage>
</organism>
<dbReference type="AlphaFoldDB" id="H2ZCN5"/>
<reference evidence="1" key="3">
    <citation type="submission" date="2025-09" db="UniProtKB">
        <authorList>
            <consortium name="Ensembl"/>
        </authorList>
    </citation>
    <scope>IDENTIFICATION</scope>
</reference>
<dbReference type="Proteomes" id="UP000007875">
    <property type="component" value="Unassembled WGS sequence"/>
</dbReference>
<dbReference type="Ensembl" id="ENSCSAVT00000015528.1">
    <property type="protein sequence ID" value="ENSCSAVP00000015351.1"/>
    <property type="gene ID" value="ENSCSAVG00000009013.1"/>
</dbReference>
<name>H2ZCN5_CIOSA</name>